<dbReference type="SUPFAM" id="SSF51294">
    <property type="entry name" value="Hedgehog/intein (Hint) domain"/>
    <property type="match status" value="1"/>
</dbReference>
<dbReference type="GO" id="GO:0005524">
    <property type="term" value="F:ATP binding"/>
    <property type="evidence" value="ECO:0007669"/>
    <property type="project" value="UniProtKB-UniRule"/>
</dbReference>
<dbReference type="Gene3D" id="1.10.860.10">
    <property type="entry name" value="DNAb Helicase, Chain A"/>
    <property type="match status" value="1"/>
</dbReference>
<dbReference type="PROSITE" id="PS51199">
    <property type="entry name" value="SF4_HELICASE"/>
    <property type="match status" value="2"/>
</dbReference>
<keyword evidence="2 19" id="KW-0639">Primosome</keyword>
<dbReference type="Gene3D" id="3.40.50.300">
    <property type="entry name" value="P-loop containing nucleotide triphosphate hydrolases"/>
    <property type="match status" value="2"/>
</dbReference>
<dbReference type="SMART" id="SM00305">
    <property type="entry name" value="HintC"/>
    <property type="match status" value="1"/>
</dbReference>
<keyword evidence="5" id="KW-0677">Repeat</keyword>
<evidence type="ECO:0000259" key="20">
    <source>
        <dbReference type="PROSITE" id="PS50819"/>
    </source>
</evidence>
<accession>A0A1V5SF14</accession>
<comment type="caution">
    <text evidence="22">The sequence shown here is derived from an EMBL/GenBank/DDBJ whole genome shotgun (WGS) entry which is preliminary data.</text>
</comment>
<dbReference type="InterPro" id="IPR030934">
    <property type="entry name" value="Intein_C"/>
</dbReference>
<evidence type="ECO:0000256" key="12">
    <source>
        <dbReference type="ARBA" id="ARBA00022886"/>
    </source>
</evidence>
<keyword evidence="11 19" id="KW-0067">ATP-binding</keyword>
<feature type="domain" description="DOD-type homing endonuclease" evidence="20">
    <location>
        <begin position="502"/>
        <end position="647"/>
    </location>
</feature>
<evidence type="ECO:0000256" key="18">
    <source>
        <dbReference type="NCBIfam" id="TIGR00665"/>
    </source>
</evidence>
<evidence type="ECO:0000256" key="11">
    <source>
        <dbReference type="ARBA" id="ARBA00022840"/>
    </source>
</evidence>
<dbReference type="Gene3D" id="3.10.28.10">
    <property type="entry name" value="Homing endonucleases"/>
    <property type="match status" value="1"/>
</dbReference>
<dbReference type="Pfam" id="PF00772">
    <property type="entry name" value="DnaB"/>
    <property type="match status" value="1"/>
</dbReference>
<dbReference type="InterPro" id="IPR004860">
    <property type="entry name" value="LAGLIDADG_dom"/>
</dbReference>
<dbReference type="SUPFAM" id="SSF55608">
    <property type="entry name" value="Homing endonucleases"/>
    <property type="match status" value="1"/>
</dbReference>
<dbReference type="InterPro" id="IPR007694">
    <property type="entry name" value="DNA_helicase_DnaB-like_C"/>
</dbReference>
<dbReference type="InterPro" id="IPR004042">
    <property type="entry name" value="Intein_endonuc_central"/>
</dbReference>
<dbReference type="EC" id="5.6.2.3" evidence="18 19"/>
<dbReference type="AlphaFoldDB" id="A0A1V5SF14"/>
<name>A0A1V5SF14_9BACT</name>
<dbReference type="GO" id="GO:0004519">
    <property type="term" value="F:endonuclease activity"/>
    <property type="evidence" value="ECO:0007669"/>
    <property type="project" value="UniProtKB-KW"/>
</dbReference>
<keyword evidence="7" id="KW-0255">Endonuclease</keyword>
<keyword evidence="9 19" id="KW-0347">Helicase</keyword>
<dbReference type="PANTHER" id="PTHR30153:SF2">
    <property type="entry name" value="REPLICATIVE DNA HELICASE"/>
    <property type="match status" value="1"/>
</dbReference>
<dbReference type="PROSITE" id="PS50819">
    <property type="entry name" value="INTEIN_ENDONUCLEASE"/>
    <property type="match status" value="1"/>
</dbReference>
<evidence type="ECO:0000259" key="21">
    <source>
        <dbReference type="PROSITE" id="PS51199"/>
    </source>
</evidence>
<keyword evidence="13" id="KW-0651">Protein splicing</keyword>
<dbReference type="Gene3D" id="2.170.16.10">
    <property type="entry name" value="Hedgehog/Intein (Hint) domain"/>
    <property type="match status" value="2"/>
</dbReference>
<evidence type="ECO:0000256" key="10">
    <source>
        <dbReference type="ARBA" id="ARBA00022813"/>
    </source>
</evidence>
<dbReference type="PROSITE" id="PS50817">
    <property type="entry name" value="INTEIN_N_TER"/>
    <property type="match status" value="1"/>
</dbReference>
<evidence type="ECO:0000256" key="19">
    <source>
        <dbReference type="RuleBase" id="RU362085"/>
    </source>
</evidence>
<dbReference type="SMART" id="SM00382">
    <property type="entry name" value="AAA"/>
    <property type="match status" value="1"/>
</dbReference>
<gene>
    <name evidence="22" type="primary">dnaB</name>
    <name evidence="22" type="ORF">BWY43_00432</name>
</gene>
<dbReference type="GO" id="GO:0006314">
    <property type="term" value="P:intron homing"/>
    <property type="evidence" value="ECO:0007669"/>
    <property type="project" value="UniProtKB-KW"/>
</dbReference>
<keyword evidence="6 19" id="KW-0547">Nucleotide-binding</keyword>
<dbReference type="InterPro" id="IPR007693">
    <property type="entry name" value="DNA_helicase_DnaB-like_N"/>
</dbReference>
<dbReference type="SUPFAM" id="SSF52540">
    <property type="entry name" value="P-loop containing nucleoside triphosphate hydrolases"/>
    <property type="match status" value="2"/>
</dbReference>
<comment type="function">
    <text evidence="19">The main replicative DNA helicase, it participates in initiation and elongation during chromosome replication. Travels ahead of the DNA replisome, separating dsDNA into templates for DNA synthesis. A processive ATP-dependent 5'-3' DNA helicase it has DNA-dependent ATPase activity.</text>
</comment>
<dbReference type="InterPro" id="IPR036185">
    <property type="entry name" value="DNA_heli_DnaB-like_N_sf"/>
</dbReference>
<sequence length="875" mass="99682">MVKKEDQLGKVPPQNPEAEQAVIGAVLLDKEALYKVGSLLSSEDFYRNDHREIYEAALSLFEKRSPIDLVTITDELKSRKKLEISGGATYLAHLANQVVSSAHVVKHAEIVREKAILRRLIETATTIIEKSYDQREEISSILDKSEQLLFSVSQRFVSDDFLPVKDILIDTFDRINELHENKGQLRGVPTGFRDLDNLLAGFQQSDLIILAARPSMGKTTIALNIASHVSSKEKIPVGIFSLEMSKDQLVDALLTMEAGIDSWRLRTGNLQEDDFPRLNRAMGILSEAPLFIDDSPLVSIMDIRAKARRLQAEHGLGMVIVDYLQLMESKNKSSNDFNRVQEVSEISRGLKALARELKVPVIALSQLSRAVEARHPKIPQLADLRESGCLSGDTLVFDPTTGLRYEISEIVGKKEQKCLALDHSMNLKKISSSKIFSTGKKKVYKISLASGKSIKATANHKFFTIDGWKRLDELNQSDCLATPRKIPAPAIPVDVSEDKLIVLAHLIGDGCYLKRQPLHYTNADRKCLAAVNNASINAFGTKNKLIKQENWYHLYLSAPYKLARGRRNPIAKWLDEDMHIFDQRSAQKEIPEIVFRLNDKKLALFISHLFSTDGSITKYRDKWRLYYSSKSRKLIDSLQLLLLRFEIHSIIKTVKKENYDNWFTLDICGSENQLKFLREIGIFGQKQESVLKAIEDLEKKKPNTNVDVVPSVIWTKIKEKCKIRGLSGRDFHLKMNWAYSGNSRHKNGISRERMYKIAKALDDEELMTLARSQIFWDKIVSIEELGIEDVYDITVPSLHNFVANSIIVHNSIEQDADVVMFIYREEYYDPDTEKKGITEVLVKKHRNGPIGDVELFFNPQLRRFTNMERNREQTI</sequence>
<dbReference type="InterPro" id="IPR007692">
    <property type="entry name" value="DNA_helicase_DnaB"/>
</dbReference>
<dbReference type="PROSITE" id="PS50818">
    <property type="entry name" value="INTEIN_C_TER"/>
    <property type="match status" value="1"/>
</dbReference>
<keyword evidence="10" id="KW-0068">Autocatalytic cleavage</keyword>
<dbReference type="InterPro" id="IPR016136">
    <property type="entry name" value="DNA_helicase_N/primase_C"/>
</dbReference>
<dbReference type="GO" id="GO:0016887">
    <property type="term" value="F:ATP hydrolysis activity"/>
    <property type="evidence" value="ECO:0007669"/>
    <property type="project" value="RHEA"/>
</dbReference>
<evidence type="ECO:0000256" key="5">
    <source>
        <dbReference type="ARBA" id="ARBA00022737"/>
    </source>
</evidence>
<proteinExistence type="inferred from homology"/>
<comment type="catalytic activity">
    <reaction evidence="17 19">
        <text>ATP + H2O = ADP + phosphate + H(+)</text>
        <dbReference type="Rhea" id="RHEA:13065"/>
        <dbReference type="ChEBI" id="CHEBI:15377"/>
        <dbReference type="ChEBI" id="CHEBI:15378"/>
        <dbReference type="ChEBI" id="CHEBI:30616"/>
        <dbReference type="ChEBI" id="CHEBI:43474"/>
        <dbReference type="ChEBI" id="CHEBI:456216"/>
        <dbReference type="EC" id="5.6.2.3"/>
    </reaction>
</comment>
<dbReference type="InterPro" id="IPR036844">
    <property type="entry name" value="Hint_dom_sf"/>
</dbReference>
<comment type="function">
    <text evidence="16 19">The intein is an endonuclease.</text>
</comment>
<dbReference type="NCBIfam" id="NF005852">
    <property type="entry name" value="PRK07773.1"/>
    <property type="match status" value="1"/>
</dbReference>
<keyword evidence="14 19" id="KW-0238">DNA-binding</keyword>
<reference evidence="22" key="1">
    <citation type="submission" date="2017-02" db="EMBL/GenBank/DDBJ databases">
        <title>Delving into the versatile metabolic prowess of the omnipresent phylum Bacteroidetes.</title>
        <authorList>
            <person name="Nobu M.K."/>
            <person name="Mei R."/>
            <person name="Narihiro T."/>
            <person name="Kuroda K."/>
            <person name="Liu W.-T."/>
        </authorList>
    </citation>
    <scope>NUCLEOTIDE SEQUENCE</scope>
    <source>
        <strain evidence="22">ADurb.Bin280</strain>
    </source>
</reference>
<organism evidence="22">
    <name type="scientific">candidate division WS2 bacterium ADurb.Bin280</name>
    <dbReference type="NCBI Taxonomy" id="1852829"/>
    <lineage>
        <taxon>Bacteria</taxon>
        <taxon>candidate division WS2</taxon>
    </lineage>
</organism>
<dbReference type="NCBIfam" id="TIGR01443">
    <property type="entry name" value="intein_Cterm"/>
    <property type="match status" value="1"/>
</dbReference>
<feature type="domain" description="SF4 helicase" evidence="21">
    <location>
        <begin position="811"/>
        <end position="871"/>
    </location>
</feature>
<comment type="similarity">
    <text evidence="1 19">Belongs to the helicase family. DnaB subfamily.</text>
</comment>
<dbReference type="InterPro" id="IPR003587">
    <property type="entry name" value="Hint_dom_N"/>
</dbReference>
<dbReference type="GO" id="GO:0006269">
    <property type="term" value="P:DNA replication, synthesis of primer"/>
    <property type="evidence" value="ECO:0007669"/>
    <property type="project" value="UniProtKB-UniRule"/>
</dbReference>
<dbReference type="NCBIfam" id="TIGR01445">
    <property type="entry name" value="intein_Nterm"/>
    <property type="match status" value="1"/>
</dbReference>
<evidence type="ECO:0000256" key="6">
    <source>
        <dbReference type="ARBA" id="ARBA00022741"/>
    </source>
</evidence>
<evidence type="ECO:0000256" key="1">
    <source>
        <dbReference type="ARBA" id="ARBA00008428"/>
    </source>
</evidence>
<dbReference type="InterPro" id="IPR006142">
    <property type="entry name" value="INTEIN"/>
</dbReference>
<dbReference type="SMART" id="SM00306">
    <property type="entry name" value="HintN"/>
    <property type="match status" value="1"/>
</dbReference>
<dbReference type="GO" id="GO:1990077">
    <property type="term" value="C:primosome complex"/>
    <property type="evidence" value="ECO:0007669"/>
    <property type="project" value="UniProtKB-UniRule"/>
</dbReference>
<keyword evidence="4" id="KW-0540">Nuclease</keyword>
<evidence type="ECO:0000256" key="2">
    <source>
        <dbReference type="ARBA" id="ARBA00022515"/>
    </source>
</evidence>
<evidence type="ECO:0000256" key="7">
    <source>
        <dbReference type="ARBA" id="ARBA00022759"/>
    </source>
</evidence>
<dbReference type="InterPro" id="IPR027417">
    <property type="entry name" value="P-loop_NTPase"/>
</dbReference>
<evidence type="ECO:0000256" key="14">
    <source>
        <dbReference type="ARBA" id="ARBA00023125"/>
    </source>
</evidence>
<keyword evidence="12" id="KW-0404">Intron homing</keyword>
<dbReference type="GO" id="GO:0016539">
    <property type="term" value="P:intein-mediated protein splicing"/>
    <property type="evidence" value="ECO:0007669"/>
    <property type="project" value="InterPro"/>
</dbReference>
<dbReference type="EMBL" id="MWBO01000027">
    <property type="protein sequence ID" value="OQA52612.1"/>
    <property type="molecule type" value="Genomic_DNA"/>
</dbReference>
<dbReference type="InterPro" id="IPR006141">
    <property type="entry name" value="Intein_N"/>
</dbReference>
<dbReference type="GO" id="GO:0043139">
    <property type="term" value="F:5'-3' DNA helicase activity"/>
    <property type="evidence" value="ECO:0007669"/>
    <property type="project" value="UniProtKB-EC"/>
</dbReference>
<dbReference type="Proteomes" id="UP000485367">
    <property type="component" value="Unassembled WGS sequence"/>
</dbReference>
<dbReference type="CDD" id="cd00984">
    <property type="entry name" value="DnaB_C"/>
    <property type="match status" value="1"/>
</dbReference>
<dbReference type="SUPFAM" id="SSF48024">
    <property type="entry name" value="N-terminal domain of DnaB helicase"/>
    <property type="match status" value="1"/>
</dbReference>
<protein>
    <recommendedName>
        <fullName evidence="18 19">Replicative DNA helicase</fullName>
        <ecNumber evidence="18 19">5.6.2.3</ecNumber>
    </recommendedName>
</protein>
<keyword evidence="15" id="KW-0413">Isomerase</keyword>
<evidence type="ECO:0000256" key="13">
    <source>
        <dbReference type="ARBA" id="ARBA00023000"/>
    </source>
</evidence>
<dbReference type="InterPro" id="IPR003586">
    <property type="entry name" value="Hint_dom_C"/>
</dbReference>
<evidence type="ECO:0000256" key="17">
    <source>
        <dbReference type="ARBA" id="ARBA00048954"/>
    </source>
</evidence>
<dbReference type="GO" id="GO:0003677">
    <property type="term" value="F:DNA binding"/>
    <property type="evidence" value="ECO:0007669"/>
    <property type="project" value="UniProtKB-UniRule"/>
</dbReference>
<dbReference type="PRINTS" id="PR00379">
    <property type="entry name" value="INTEIN"/>
</dbReference>
<keyword evidence="8 19" id="KW-0378">Hydrolase</keyword>
<dbReference type="Pfam" id="PF14528">
    <property type="entry name" value="LAGLIDADG_3"/>
    <property type="match status" value="1"/>
</dbReference>
<dbReference type="NCBIfam" id="TIGR00665">
    <property type="entry name" value="DnaB"/>
    <property type="match status" value="1"/>
</dbReference>
<dbReference type="PANTHER" id="PTHR30153">
    <property type="entry name" value="REPLICATIVE DNA HELICASE DNAB"/>
    <property type="match status" value="1"/>
</dbReference>
<evidence type="ECO:0000256" key="4">
    <source>
        <dbReference type="ARBA" id="ARBA00022722"/>
    </source>
</evidence>
<dbReference type="FunFam" id="1.10.860.10:FF:000001">
    <property type="entry name" value="Replicative DNA helicase"/>
    <property type="match status" value="1"/>
</dbReference>
<dbReference type="GO" id="GO:0005829">
    <property type="term" value="C:cytosol"/>
    <property type="evidence" value="ECO:0007669"/>
    <property type="project" value="TreeGrafter"/>
</dbReference>
<dbReference type="InterPro" id="IPR003593">
    <property type="entry name" value="AAA+_ATPase"/>
</dbReference>
<dbReference type="InterPro" id="IPR027434">
    <property type="entry name" value="Homing_endonucl"/>
</dbReference>
<dbReference type="Pfam" id="PF03796">
    <property type="entry name" value="DnaB_C"/>
    <property type="match status" value="2"/>
</dbReference>
<evidence type="ECO:0000256" key="8">
    <source>
        <dbReference type="ARBA" id="ARBA00022801"/>
    </source>
</evidence>
<dbReference type="CDD" id="cd00081">
    <property type="entry name" value="Hint"/>
    <property type="match status" value="2"/>
</dbReference>
<dbReference type="Pfam" id="PF14890">
    <property type="entry name" value="Intein_splicing"/>
    <property type="match status" value="1"/>
</dbReference>
<evidence type="ECO:0000256" key="15">
    <source>
        <dbReference type="ARBA" id="ARBA00023235"/>
    </source>
</evidence>
<feature type="domain" description="SF4 helicase" evidence="21">
    <location>
        <begin position="181"/>
        <end position="388"/>
    </location>
</feature>
<evidence type="ECO:0000256" key="3">
    <source>
        <dbReference type="ARBA" id="ARBA00022705"/>
    </source>
</evidence>
<evidence type="ECO:0000313" key="22">
    <source>
        <dbReference type="EMBL" id="OQA52612.1"/>
    </source>
</evidence>
<keyword evidence="3 19" id="KW-0235">DNA replication</keyword>
<evidence type="ECO:0000256" key="16">
    <source>
        <dbReference type="ARBA" id="ARBA00044940"/>
    </source>
</evidence>
<evidence type="ECO:0000256" key="9">
    <source>
        <dbReference type="ARBA" id="ARBA00022806"/>
    </source>
</evidence>